<dbReference type="InterPro" id="IPR041489">
    <property type="entry name" value="PDZ_6"/>
</dbReference>
<comment type="cofactor">
    <cofactor evidence="1 11">
        <name>Zn(2+)</name>
        <dbReference type="ChEBI" id="CHEBI:29105"/>
    </cofactor>
</comment>
<dbReference type="Gene3D" id="2.30.42.10">
    <property type="match status" value="1"/>
</dbReference>
<evidence type="ECO:0000313" key="13">
    <source>
        <dbReference type="EMBL" id="QIZ20539.1"/>
    </source>
</evidence>
<keyword evidence="14" id="KW-1185">Reference proteome</keyword>
<keyword evidence="7 11" id="KW-0862">Zinc</keyword>
<dbReference type="InterPro" id="IPR001478">
    <property type="entry name" value="PDZ"/>
</dbReference>
<dbReference type="GO" id="GO:0016020">
    <property type="term" value="C:membrane"/>
    <property type="evidence" value="ECO:0007669"/>
    <property type="project" value="UniProtKB-SubCell"/>
</dbReference>
<comment type="similarity">
    <text evidence="3 11">Belongs to the peptidase M50B family.</text>
</comment>
<keyword evidence="6 11" id="KW-0378">Hydrolase</keyword>
<evidence type="ECO:0000256" key="4">
    <source>
        <dbReference type="ARBA" id="ARBA00022670"/>
    </source>
</evidence>
<dbReference type="AlphaFoldDB" id="A0A6H1Q340"/>
<keyword evidence="8 11" id="KW-1133">Transmembrane helix</keyword>
<accession>A0A6H1Q340</accession>
<keyword evidence="5 11" id="KW-0812">Transmembrane</keyword>
<feature type="domain" description="PDZ" evidence="12">
    <location>
        <begin position="120"/>
        <end position="194"/>
    </location>
</feature>
<feature type="transmembrane region" description="Helical" evidence="11">
    <location>
        <begin position="106"/>
        <end position="131"/>
    </location>
</feature>
<evidence type="ECO:0000256" key="6">
    <source>
        <dbReference type="ARBA" id="ARBA00022801"/>
    </source>
</evidence>
<dbReference type="NCBIfam" id="TIGR00054">
    <property type="entry name" value="RIP metalloprotease RseP"/>
    <property type="match status" value="1"/>
</dbReference>
<dbReference type="PANTHER" id="PTHR42837">
    <property type="entry name" value="REGULATOR OF SIGMA-E PROTEASE RSEP"/>
    <property type="match status" value="1"/>
</dbReference>
<dbReference type="InterPro" id="IPR008915">
    <property type="entry name" value="Peptidase_M50"/>
</dbReference>
<dbReference type="GO" id="GO:0046872">
    <property type="term" value="F:metal ion binding"/>
    <property type="evidence" value="ECO:0007669"/>
    <property type="project" value="UniProtKB-KW"/>
</dbReference>
<feature type="transmembrane region" description="Helical" evidence="11">
    <location>
        <begin position="292"/>
        <end position="314"/>
    </location>
</feature>
<gene>
    <name evidence="13" type="primary">rseP</name>
    <name evidence="13" type="ORF">E5R92_01905</name>
</gene>
<dbReference type="KEGG" id="peg:E5R92_01905"/>
<dbReference type="SMART" id="SM00228">
    <property type="entry name" value="PDZ"/>
    <property type="match status" value="1"/>
</dbReference>
<evidence type="ECO:0000313" key="14">
    <source>
        <dbReference type="Proteomes" id="UP000501094"/>
    </source>
</evidence>
<dbReference type="InterPro" id="IPR004387">
    <property type="entry name" value="Pept_M50_Zn"/>
</dbReference>
<dbReference type="PANTHER" id="PTHR42837:SF2">
    <property type="entry name" value="MEMBRANE METALLOPROTEASE ARASP2, CHLOROPLASTIC-RELATED"/>
    <property type="match status" value="1"/>
</dbReference>
<name>A0A6H1Q340_9PROT</name>
<comment type="subcellular location">
    <subcellularLocation>
        <location evidence="2">Membrane</location>
        <topology evidence="2">Multi-pass membrane protein</topology>
    </subcellularLocation>
</comment>
<evidence type="ECO:0000256" key="9">
    <source>
        <dbReference type="ARBA" id="ARBA00023049"/>
    </source>
</evidence>
<keyword evidence="10 11" id="KW-0472">Membrane</keyword>
<dbReference type="RefSeq" id="WP_168606430.1">
    <property type="nucleotide sequence ID" value="NZ_CP038852.1"/>
</dbReference>
<keyword evidence="11" id="KW-0479">Metal-binding</keyword>
<feature type="transmembrane region" description="Helical" evidence="11">
    <location>
        <begin position="6"/>
        <end position="26"/>
    </location>
</feature>
<evidence type="ECO:0000256" key="1">
    <source>
        <dbReference type="ARBA" id="ARBA00001947"/>
    </source>
</evidence>
<organism evidence="13 14">
    <name type="scientific">Candidatus Pelagibacter giovannonii</name>
    <dbReference type="NCBI Taxonomy" id="2563896"/>
    <lineage>
        <taxon>Bacteria</taxon>
        <taxon>Pseudomonadati</taxon>
        <taxon>Pseudomonadota</taxon>
        <taxon>Alphaproteobacteria</taxon>
        <taxon>Candidatus Pelagibacterales</taxon>
        <taxon>Candidatus Pelagibacteraceae</taxon>
        <taxon>Candidatus Pelagibacter</taxon>
    </lineage>
</organism>
<dbReference type="EC" id="3.4.24.-" evidence="11"/>
<keyword evidence="9 11" id="KW-0482">Metalloprotease</keyword>
<protein>
    <recommendedName>
        <fullName evidence="11">Zinc metalloprotease</fullName>
        <ecNumber evidence="11">3.4.24.-</ecNumber>
    </recommendedName>
</protein>
<dbReference type="Proteomes" id="UP000501094">
    <property type="component" value="Chromosome"/>
</dbReference>
<evidence type="ECO:0000256" key="11">
    <source>
        <dbReference type="RuleBase" id="RU362031"/>
    </source>
</evidence>
<evidence type="ECO:0000259" key="12">
    <source>
        <dbReference type="SMART" id="SM00228"/>
    </source>
</evidence>
<dbReference type="InterPro" id="IPR036034">
    <property type="entry name" value="PDZ_sf"/>
</dbReference>
<sequence length="377" mass="42335">MLSYILPFIVLIVIVVFIHEYGHYYFAKRFGVGVTDFSIGFGKEMFGWNDKSGTRWKVCVIPLGGYVKFFGDRNVYSQADNDKIIKEYSKEDQDKLFVLKPLYQRALIVFGGPLANFLLAILIFFSVYSFAGKDFTPAVINEVQKDSPAMVAGLKDNDIVVSIDGNEVKSIMEVSKYIMMSTDEFINFTVNRYDQDLTFRVKPNIVDGEDNLGNKISKRMVGIKLGAYNNEVNHIKLGPAKALFYAVNEVYYVSASSLKYIGSMLTGNGDTSQLGGPIRIAKISGQVAEFGILPFISLMAYISISLGLINLFPIPMLDGGHLMFYGIEKVLGRPLSQKAQEGFFRIGMFLLLSLMFFTTFNDLKDVGLFKFFNNYIS</sequence>
<evidence type="ECO:0000256" key="2">
    <source>
        <dbReference type="ARBA" id="ARBA00004141"/>
    </source>
</evidence>
<evidence type="ECO:0000256" key="10">
    <source>
        <dbReference type="ARBA" id="ARBA00023136"/>
    </source>
</evidence>
<keyword evidence="4 13" id="KW-0645">Protease</keyword>
<proteinExistence type="inferred from homology"/>
<dbReference type="EMBL" id="CP038852">
    <property type="protein sequence ID" value="QIZ20539.1"/>
    <property type="molecule type" value="Genomic_DNA"/>
</dbReference>
<dbReference type="CDD" id="cd06163">
    <property type="entry name" value="S2P-M50_PDZ_RseP-like"/>
    <property type="match status" value="1"/>
</dbReference>
<feature type="transmembrane region" description="Helical" evidence="11">
    <location>
        <begin position="342"/>
        <end position="360"/>
    </location>
</feature>
<reference evidence="13 14" key="1">
    <citation type="journal article" date="2020" name="Nat. Microbiol.">
        <title>Lysogenic host-virus interactions in SAR11 marine bacteria.</title>
        <authorList>
            <person name="Morris R.M."/>
            <person name="Cain K.R."/>
            <person name="Hvorecny K.L."/>
            <person name="Kollman J.M."/>
        </authorList>
    </citation>
    <scope>NUCLEOTIDE SEQUENCE [LARGE SCALE GENOMIC DNA]</scope>
    <source>
        <strain evidence="13 14">NP1</strain>
    </source>
</reference>
<dbReference type="SUPFAM" id="SSF50156">
    <property type="entry name" value="PDZ domain-like"/>
    <property type="match status" value="1"/>
</dbReference>
<dbReference type="GO" id="GO:0006508">
    <property type="term" value="P:proteolysis"/>
    <property type="evidence" value="ECO:0007669"/>
    <property type="project" value="UniProtKB-KW"/>
</dbReference>
<evidence type="ECO:0000256" key="5">
    <source>
        <dbReference type="ARBA" id="ARBA00022692"/>
    </source>
</evidence>
<dbReference type="Pfam" id="PF02163">
    <property type="entry name" value="Peptidase_M50"/>
    <property type="match status" value="1"/>
</dbReference>
<dbReference type="Pfam" id="PF17820">
    <property type="entry name" value="PDZ_6"/>
    <property type="match status" value="1"/>
</dbReference>
<evidence type="ECO:0000256" key="7">
    <source>
        <dbReference type="ARBA" id="ARBA00022833"/>
    </source>
</evidence>
<dbReference type="GO" id="GO:0004222">
    <property type="term" value="F:metalloendopeptidase activity"/>
    <property type="evidence" value="ECO:0007669"/>
    <property type="project" value="InterPro"/>
</dbReference>
<evidence type="ECO:0000256" key="3">
    <source>
        <dbReference type="ARBA" id="ARBA00007931"/>
    </source>
</evidence>
<evidence type="ECO:0000256" key="8">
    <source>
        <dbReference type="ARBA" id="ARBA00022989"/>
    </source>
</evidence>